<gene>
    <name evidence="2" type="primary">tnpA</name>
    <name evidence="2" type="ORF">GCM10011332_28080</name>
</gene>
<dbReference type="EMBL" id="BMHV01000025">
    <property type="protein sequence ID" value="GGF72506.1"/>
    <property type="molecule type" value="Genomic_DNA"/>
</dbReference>
<dbReference type="NCBIfam" id="NF033520">
    <property type="entry name" value="transpos_IS982"/>
    <property type="match status" value="1"/>
</dbReference>
<keyword evidence="3" id="KW-1185">Reference proteome</keyword>
<dbReference type="InterPro" id="IPR025668">
    <property type="entry name" value="Tnp_DDE_dom"/>
</dbReference>
<dbReference type="Pfam" id="PF13612">
    <property type="entry name" value="DDE_Tnp_1_3"/>
    <property type="match status" value="1"/>
</dbReference>
<evidence type="ECO:0000313" key="3">
    <source>
        <dbReference type="Proteomes" id="UP000632498"/>
    </source>
</evidence>
<dbReference type="RefSeq" id="WP_188666392.1">
    <property type="nucleotide sequence ID" value="NZ_BMHV01000025.1"/>
</dbReference>
<comment type="caution">
    <text evidence="2">The sequence shown here is derived from an EMBL/GenBank/DDBJ whole genome shotgun (WGS) entry which is preliminary data.</text>
</comment>
<dbReference type="AlphaFoldDB" id="A0A917C519"/>
<reference evidence="2" key="1">
    <citation type="journal article" date="2014" name="Int. J. Syst. Evol. Microbiol.">
        <title>Complete genome sequence of Corynebacterium casei LMG S-19264T (=DSM 44701T), isolated from a smear-ripened cheese.</title>
        <authorList>
            <consortium name="US DOE Joint Genome Institute (JGI-PGF)"/>
            <person name="Walter F."/>
            <person name="Albersmeier A."/>
            <person name="Kalinowski J."/>
            <person name="Ruckert C."/>
        </authorList>
    </citation>
    <scope>NUCLEOTIDE SEQUENCE</scope>
    <source>
        <strain evidence="2">CGMCC 1.15254</strain>
    </source>
</reference>
<accession>A0A917C519</accession>
<organism evidence="2 3">
    <name type="scientific">Terasakiella brassicae</name>
    <dbReference type="NCBI Taxonomy" id="1634917"/>
    <lineage>
        <taxon>Bacteria</taxon>
        <taxon>Pseudomonadati</taxon>
        <taxon>Pseudomonadota</taxon>
        <taxon>Alphaproteobacteria</taxon>
        <taxon>Rhodospirillales</taxon>
        <taxon>Terasakiellaceae</taxon>
        <taxon>Terasakiella</taxon>
    </lineage>
</organism>
<protein>
    <submittedName>
        <fullName evidence="2">Transposase</fullName>
    </submittedName>
</protein>
<name>A0A917C519_9PROT</name>
<evidence type="ECO:0000259" key="1">
    <source>
        <dbReference type="Pfam" id="PF13612"/>
    </source>
</evidence>
<reference evidence="2" key="2">
    <citation type="submission" date="2020-09" db="EMBL/GenBank/DDBJ databases">
        <authorList>
            <person name="Sun Q."/>
            <person name="Zhou Y."/>
        </authorList>
    </citation>
    <scope>NUCLEOTIDE SEQUENCE</scope>
    <source>
        <strain evidence="2">CGMCC 1.15254</strain>
    </source>
</reference>
<feature type="domain" description="Transposase DDE" evidence="1">
    <location>
        <begin position="108"/>
        <end position="258"/>
    </location>
</feature>
<sequence length="295" mass="33967">MVPIEEIFCEIDDFCKRFFPAFERGLLPKEEGSKRLRASRMNASEIMTILILFHLSHYRDFKNFYLHCVHRQLSSYFPNLLSYNRFVEIQGRVFPAFCAFLKSKTALPTGLYFVDSTTLSVCRNQRINSHKTFVDLAQRGKSSMGWFYGFKLHLVINNRGELMSFHLTPGNVDDRKPVPGLFKSLKGLAAGDKGYISKKLTQDLSEQGVEFITKHRKKMKPANHTSFQKWFLSKRAIVEAVIGQLKEICQIEHSRHRKTDHFFINLLAGLAAYVLKPRKPACSLKGLPTTFLIPN</sequence>
<dbReference type="Proteomes" id="UP000632498">
    <property type="component" value="Unassembled WGS sequence"/>
</dbReference>
<evidence type="ECO:0000313" key="2">
    <source>
        <dbReference type="EMBL" id="GGF72506.1"/>
    </source>
</evidence>
<proteinExistence type="predicted"/>